<keyword evidence="2 3" id="KW-0472">Membrane</keyword>
<dbReference type="EMBL" id="CP063169">
    <property type="protein sequence ID" value="QOR70900.1"/>
    <property type="molecule type" value="Genomic_DNA"/>
</dbReference>
<dbReference type="GO" id="GO:0005886">
    <property type="term" value="C:plasma membrane"/>
    <property type="evidence" value="ECO:0007669"/>
    <property type="project" value="UniProtKB-SubCell"/>
</dbReference>
<protein>
    <recommendedName>
        <fullName evidence="2">Biotin transporter</fullName>
    </recommendedName>
</protein>
<dbReference type="Proteomes" id="UP000593758">
    <property type="component" value="Chromosome"/>
</dbReference>
<keyword evidence="2" id="KW-1003">Cell membrane</keyword>
<dbReference type="GO" id="GO:0015225">
    <property type="term" value="F:biotin transmembrane transporter activity"/>
    <property type="evidence" value="ECO:0007669"/>
    <property type="project" value="UniProtKB-UniRule"/>
</dbReference>
<keyword evidence="3" id="KW-1133">Transmembrane helix</keyword>
<reference evidence="4 5" key="1">
    <citation type="submission" date="2020-10" db="EMBL/GenBank/DDBJ databases">
        <title>Haloactinobacterium sp. RN3S43, a bacterium isolated from saline soil.</title>
        <authorList>
            <person name="Sun J.-Q."/>
        </authorList>
    </citation>
    <scope>NUCLEOTIDE SEQUENCE [LARGE SCALE GENOMIC DNA]</scope>
    <source>
        <strain evidence="4 5">RN3S43</strain>
    </source>
</reference>
<keyword evidence="3" id="KW-0812">Transmembrane</keyword>
<feature type="transmembrane region" description="Helical" evidence="3">
    <location>
        <begin position="169"/>
        <end position="191"/>
    </location>
</feature>
<sequence>MTIAAAAPRDYLVRPWAGTWVRDLALIGGAVALTALLAQVSIPVPGSPVPVTGQTLAVVLVGATMGLRRGVAAMGAYVLLGGLGLPIYSDGAGGVAVVVGPTGGYLLGFILAAAVMGHLAERGWDRTPLRTLALGLTGQVLVFAVGVPWLALVAGFAPAEAIAAGFTPFIVGGLVKGAIAGMLIPAAWRVVRRGQRPAEQG</sequence>
<evidence type="ECO:0000313" key="4">
    <source>
        <dbReference type="EMBL" id="QOR70900.1"/>
    </source>
</evidence>
<dbReference type="InterPro" id="IPR003784">
    <property type="entry name" value="BioY"/>
</dbReference>
<dbReference type="PANTHER" id="PTHR34295:SF1">
    <property type="entry name" value="BIOTIN TRANSPORTER BIOY"/>
    <property type="match status" value="1"/>
</dbReference>
<keyword evidence="2" id="KW-0813">Transport</keyword>
<dbReference type="PANTHER" id="PTHR34295">
    <property type="entry name" value="BIOTIN TRANSPORTER BIOY"/>
    <property type="match status" value="1"/>
</dbReference>
<name>A0A7M1STK6_9MICO</name>
<dbReference type="Gene3D" id="1.10.1760.20">
    <property type="match status" value="1"/>
</dbReference>
<organism evidence="4 5">
    <name type="scientific">Ruania alkalisoli</name>
    <dbReference type="NCBI Taxonomy" id="2779775"/>
    <lineage>
        <taxon>Bacteria</taxon>
        <taxon>Bacillati</taxon>
        <taxon>Actinomycetota</taxon>
        <taxon>Actinomycetes</taxon>
        <taxon>Micrococcales</taxon>
        <taxon>Ruaniaceae</taxon>
        <taxon>Ruania</taxon>
    </lineage>
</organism>
<keyword evidence="5" id="KW-1185">Reference proteome</keyword>
<evidence type="ECO:0000256" key="1">
    <source>
        <dbReference type="ARBA" id="ARBA00010692"/>
    </source>
</evidence>
<accession>A0A7M1STK6</accession>
<evidence type="ECO:0000313" key="5">
    <source>
        <dbReference type="Proteomes" id="UP000593758"/>
    </source>
</evidence>
<dbReference type="AlphaFoldDB" id="A0A7M1STK6"/>
<dbReference type="PIRSF" id="PIRSF016661">
    <property type="entry name" value="BioY"/>
    <property type="match status" value="1"/>
</dbReference>
<feature type="transmembrane region" description="Helical" evidence="3">
    <location>
        <begin position="24"/>
        <end position="42"/>
    </location>
</feature>
<dbReference type="RefSeq" id="WP_193497572.1">
    <property type="nucleotide sequence ID" value="NZ_CP063169.1"/>
</dbReference>
<evidence type="ECO:0000256" key="3">
    <source>
        <dbReference type="SAM" id="Phobius"/>
    </source>
</evidence>
<gene>
    <name evidence="4" type="ORF">IM660_00845</name>
</gene>
<feature type="transmembrane region" description="Helical" evidence="3">
    <location>
        <begin position="132"/>
        <end position="157"/>
    </location>
</feature>
<feature type="transmembrane region" description="Helical" evidence="3">
    <location>
        <begin position="48"/>
        <end position="64"/>
    </location>
</feature>
<comment type="similarity">
    <text evidence="1 2">Belongs to the BioY family.</text>
</comment>
<feature type="transmembrane region" description="Helical" evidence="3">
    <location>
        <begin position="71"/>
        <end position="89"/>
    </location>
</feature>
<feature type="transmembrane region" description="Helical" evidence="3">
    <location>
        <begin position="95"/>
        <end position="120"/>
    </location>
</feature>
<dbReference type="Pfam" id="PF02632">
    <property type="entry name" value="BioY"/>
    <property type="match status" value="1"/>
</dbReference>
<evidence type="ECO:0000256" key="2">
    <source>
        <dbReference type="PIRNR" id="PIRNR016661"/>
    </source>
</evidence>
<proteinExistence type="inferred from homology"/>
<dbReference type="KEGG" id="halt:IM660_00845"/>
<comment type="subcellular location">
    <subcellularLocation>
        <location evidence="2">Cell membrane</location>
        <topology evidence="2">Multi-pass membrane protein</topology>
    </subcellularLocation>
</comment>